<dbReference type="InterPro" id="IPR000086">
    <property type="entry name" value="NUDIX_hydrolase_dom"/>
</dbReference>
<evidence type="ECO:0000256" key="1">
    <source>
        <dbReference type="ARBA" id="ARBA00001946"/>
    </source>
</evidence>
<protein>
    <submittedName>
        <fullName evidence="7">NUDIX hydrolase</fullName>
    </submittedName>
</protein>
<dbReference type="InterPro" id="IPR020084">
    <property type="entry name" value="NUDIX_hydrolase_CS"/>
</dbReference>
<organism evidence="7 8">
    <name type="scientific">Streptomyces zaomyceticus</name>
    <dbReference type="NCBI Taxonomy" id="68286"/>
    <lineage>
        <taxon>Bacteria</taxon>
        <taxon>Bacillati</taxon>
        <taxon>Actinomycetota</taxon>
        <taxon>Actinomycetes</taxon>
        <taxon>Kitasatosporales</taxon>
        <taxon>Streptomycetaceae</taxon>
        <taxon>Streptomyces</taxon>
    </lineage>
</organism>
<sequence length="144" mass="15620">MAAGVLFFDEAGRVLLVDPVYKEPWEIPGGAVEAEESPRAGARREVLEELGLDLEPGRLLGLDWTASRTGRSEGLAAVFDGGRLAPEQVAAIRLQEEELRGHAFVDVDGAAALLKPVLARRVQACARARDHGRTVYLENGYERA</sequence>
<proteinExistence type="inferred from homology"/>
<reference evidence="7 8" key="1">
    <citation type="submission" date="2022-10" db="EMBL/GenBank/DDBJ databases">
        <title>The complete genomes of actinobacterial strains from the NBC collection.</title>
        <authorList>
            <person name="Joergensen T.S."/>
            <person name="Alvarez Arevalo M."/>
            <person name="Sterndorff E.B."/>
            <person name="Faurdal D."/>
            <person name="Vuksanovic O."/>
            <person name="Mourched A.-S."/>
            <person name="Charusanti P."/>
            <person name="Shaw S."/>
            <person name="Blin K."/>
            <person name="Weber T."/>
        </authorList>
    </citation>
    <scope>NUCLEOTIDE SEQUENCE [LARGE SCALE GENOMIC DNA]</scope>
    <source>
        <strain evidence="7 8">NBC_00123</strain>
    </source>
</reference>
<evidence type="ECO:0000256" key="4">
    <source>
        <dbReference type="ARBA" id="ARBA00022842"/>
    </source>
</evidence>
<evidence type="ECO:0000313" key="8">
    <source>
        <dbReference type="Proteomes" id="UP001622594"/>
    </source>
</evidence>
<feature type="domain" description="Nudix hydrolase" evidence="6">
    <location>
        <begin position="1"/>
        <end position="127"/>
    </location>
</feature>
<keyword evidence="3 5" id="KW-0378">Hydrolase</keyword>
<evidence type="ECO:0000259" key="6">
    <source>
        <dbReference type="PROSITE" id="PS51462"/>
    </source>
</evidence>
<dbReference type="Pfam" id="PF00293">
    <property type="entry name" value="NUDIX"/>
    <property type="match status" value="1"/>
</dbReference>
<dbReference type="Proteomes" id="UP001622594">
    <property type="component" value="Chromosome"/>
</dbReference>
<dbReference type="PANTHER" id="PTHR43046">
    <property type="entry name" value="GDP-MANNOSE MANNOSYL HYDROLASE"/>
    <property type="match status" value="1"/>
</dbReference>
<evidence type="ECO:0000313" key="7">
    <source>
        <dbReference type="EMBL" id="WTR67930.1"/>
    </source>
</evidence>
<evidence type="ECO:0000256" key="5">
    <source>
        <dbReference type="RuleBase" id="RU003476"/>
    </source>
</evidence>
<dbReference type="SUPFAM" id="SSF55811">
    <property type="entry name" value="Nudix"/>
    <property type="match status" value="1"/>
</dbReference>
<dbReference type="PROSITE" id="PS00893">
    <property type="entry name" value="NUDIX_BOX"/>
    <property type="match status" value="1"/>
</dbReference>
<dbReference type="EMBL" id="CP108188">
    <property type="protein sequence ID" value="WTR67930.1"/>
    <property type="molecule type" value="Genomic_DNA"/>
</dbReference>
<dbReference type="PANTHER" id="PTHR43046:SF12">
    <property type="entry name" value="GDP-MANNOSE MANNOSYL HYDROLASE"/>
    <property type="match status" value="1"/>
</dbReference>
<keyword evidence="4" id="KW-0460">Magnesium</keyword>
<dbReference type="RefSeq" id="WP_327166296.1">
    <property type="nucleotide sequence ID" value="NZ_CP108188.1"/>
</dbReference>
<gene>
    <name evidence="7" type="ORF">OG814_00905</name>
</gene>
<evidence type="ECO:0000256" key="2">
    <source>
        <dbReference type="ARBA" id="ARBA00005582"/>
    </source>
</evidence>
<dbReference type="PRINTS" id="PR00502">
    <property type="entry name" value="NUDIXFAMILY"/>
</dbReference>
<dbReference type="GO" id="GO:0016787">
    <property type="term" value="F:hydrolase activity"/>
    <property type="evidence" value="ECO:0007669"/>
    <property type="project" value="UniProtKB-KW"/>
</dbReference>
<evidence type="ECO:0000256" key="3">
    <source>
        <dbReference type="ARBA" id="ARBA00022801"/>
    </source>
</evidence>
<dbReference type="InterPro" id="IPR015797">
    <property type="entry name" value="NUDIX_hydrolase-like_dom_sf"/>
</dbReference>
<comment type="cofactor">
    <cofactor evidence="1">
        <name>Mg(2+)</name>
        <dbReference type="ChEBI" id="CHEBI:18420"/>
    </cofactor>
</comment>
<comment type="similarity">
    <text evidence="2 5">Belongs to the Nudix hydrolase family.</text>
</comment>
<keyword evidence="8" id="KW-1185">Reference proteome</keyword>
<dbReference type="Gene3D" id="3.90.79.10">
    <property type="entry name" value="Nucleoside Triphosphate Pyrophosphohydrolase"/>
    <property type="match status" value="1"/>
</dbReference>
<name>A0ABZ1L4Z4_9ACTN</name>
<dbReference type="CDD" id="cd18876">
    <property type="entry name" value="NUDIX_Hydrolase"/>
    <property type="match status" value="1"/>
</dbReference>
<dbReference type="PROSITE" id="PS51462">
    <property type="entry name" value="NUDIX"/>
    <property type="match status" value="1"/>
</dbReference>
<accession>A0ABZ1L4Z4</accession>
<dbReference type="InterPro" id="IPR020476">
    <property type="entry name" value="Nudix_hydrolase"/>
</dbReference>